<dbReference type="Proteomes" id="UP000222542">
    <property type="component" value="Unassembled WGS sequence"/>
</dbReference>
<name>A0A2G2YK87_CAPAN</name>
<evidence type="ECO:0000256" key="1">
    <source>
        <dbReference type="PROSITE-ProRule" id="PRU01251"/>
    </source>
</evidence>
<dbReference type="SUPFAM" id="SSF81923">
    <property type="entry name" value="Double Clp-N motif"/>
    <property type="match status" value="1"/>
</dbReference>
<dbReference type="AlphaFoldDB" id="A0A2G2YK87"/>
<dbReference type="Gene3D" id="1.10.1780.10">
    <property type="entry name" value="Clp, N-terminal domain"/>
    <property type="match status" value="1"/>
</dbReference>
<evidence type="ECO:0000259" key="2">
    <source>
        <dbReference type="PROSITE" id="PS51903"/>
    </source>
</evidence>
<dbReference type="GO" id="GO:0044183">
    <property type="term" value="F:protein folding chaperone"/>
    <property type="evidence" value="ECO:0000318"/>
    <property type="project" value="GO_Central"/>
</dbReference>
<dbReference type="InterPro" id="IPR051650">
    <property type="entry name" value="SL_signaling_regulator"/>
</dbReference>
<evidence type="ECO:0000313" key="3">
    <source>
        <dbReference type="EMBL" id="PHT70166.1"/>
    </source>
</evidence>
<dbReference type="EMBL" id="AYRZ02000010">
    <property type="protein sequence ID" value="PHT70166.1"/>
    <property type="molecule type" value="Genomic_DNA"/>
</dbReference>
<dbReference type="PROSITE" id="PS51903">
    <property type="entry name" value="CLP_R"/>
    <property type="match status" value="1"/>
</dbReference>
<dbReference type="GO" id="GO:0005634">
    <property type="term" value="C:nucleus"/>
    <property type="evidence" value="ECO:0000318"/>
    <property type="project" value="GO_Central"/>
</dbReference>
<organism evidence="3 4">
    <name type="scientific">Capsicum annuum</name>
    <name type="common">Capsicum pepper</name>
    <dbReference type="NCBI Taxonomy" id="4072"/>
    <lineage>
        <taxon>Eukaryota</taxon>
        <taxon>Viridiplantae</taxon>
        <taxon>Streptophyta</taxon>
        <taxon>Embryophyta</taxon>
        <taxon>Tracheophyta</taxon>
        <taxon>Spermatophyta</taxon>
        <taxon>Magnoliopsida</taxon>
        <taxon>eudicotyledons</taxon>
        <taxon>Gunneridae</taxon>
        <taxon>Pentapetalae</taxon>
        <taxon>asterids</taxon>
        <taxon>lamiids</taxon>
        <taxon>Solanales</taxon>
        <taxon>Solanaceae</taxon>
        <taxon>Solanoideae</taxon>
        <taxon>Capsiceae</taxon>
        <taxon>Capsicum</taxon>
    </lineage>
</organism>
<reference evidence="3 4" key="1">
    <citation type="journal article" date="2014" name="Nat. Genet.">
        <title>Genome sequence of the hot pepper provides insights into the evolution of pungency in Capsicum species.</title>
        <authorList>
            <person name="Kim S."/>
            <person name="Park M."/>
            <person name="Yeom S.I."/>
            <person name="Kim Y.M."/>
            <person name="Lee J.M."/>
            <person name="Lee H.A."/>
            <person name="Seo E."/>
            <person name="Choi J."/>
            <person name="Cheong K."/>
            <person name="Kim K.T."/>
            <person name="Jung K."/>
            <person name="Lee G.W."/>
            <person name="Oh S.K."/>
            <person name="Bae C."/>
            <person name="Kim S.B."/>
            <person name="Lee H.Y."/>
            <person name="Kim S.Y."/>
            <person name="Kim M.S."/>
            <person name="Kang B.C."/>
            <person name="Jo Y.D."/>
            <person name="Yang H.B."/>
            <person name="Jeong H.J."/>
            <person name="Kang W.H."/>
            <person name="Kwon J.K."/>
            <person name="Shin C."/>
            <person name="Lim J.Y."/>
            <person name="Park J.H."/>
            <person name="Huh J.H."/>
            <person name="Kim J.S."/>
            <person name="Kim B.D."/>
            <person name="Cohen O."/>
            <person name="Paran I."/>
            <person name="Suh M.C."/>
            <person name="Lee S.B."/>
            <person name="Kim Y.K."/>
            <person name="Shin Y."/>
            <person name="Noh S.J."/>
            <person name="Park J."/>
            <person name="Seo Y.S."/>
            <person name="Kwon S.Y."/>
            <person name="Kim H.A."/>
            <person name="Park J.M."/>
            <person name="Kim H.J."/>
            <person name="Choi S.B."/>
            <person name="Bosland P.W."/>
            <person name="Reeves G."/>
            <person name="Jo S.H."/>
            <person name="Lee B.W."/>
            <person name="Cho H.T."/>
            <person name="Choi H.S."/>
            <person name="Lee M.S."/>
            <person name="Yu Y."/>
            <person name="Do Choi Y."/>
            <person name="Park B.S."/>
            <person name="van Deynze A."/>
            <person name="Ashrafi H."/>
            <person name="Hill T."/>
            <person name="Kim W.T."/>
            <person name="Pai H.S."/>
            <person name="Ahn H.K."/>
            <person name="Yeam I."/>
            <person name="Giovannoni J.J."/>
            <person name="Rose J.K."/>
            <person name="Sorensen I."/>
            <person name="Lee S.J."/>
            <person name="Kim R.W."/>
            <person name="Choi I.Y."/>
            <person name="Choi B.S."/>
            <person name="Lim J.S."/>
            <person name="Lee Y.H."/>
            <person name="Choi D."/>
        </authorList>
    </citation>
    <scope>NUCLEOTIDE SEQUENCE [LARGE SCALE GENOMIC DNA]</scope>
    <source>
        <strain evidence="4">cv. CM334</strain>
    </source>
</reference>
<dbReference type="PANTHER" id="PTHR43572:SF31">
    <property type="entry name" value="PROTEIN SMAX1-LIKE 3"/>
    <property type="match status" value="1"/>
</dbReference>
<keyword evidence="4" id="KW-1185">Reference proteome</keyword>
<reference evidence="3 4" key="2">
    <citation type="journal article" date="2017" name="Genome Biol.">
        <title>New reference genome sequences of hot pepper reveal the massive evolution of plant disease-resistance genes by retroduplication.</title>
        <authorList>
            <person name="Kim S."/>
            <person name="Park J."/>
            <person name="Yeom S.I."/>
            <person name="Kim Y.M."/>
            <person name="Seo E."/>
            <person name="Kim K.T."/>
            <person name="Kim M.S."/>
            <person name="Lee J.M."/>
            <person name="Cheong K."/>
            <person name="Shin H.S."/>
            <person name="Kim S.B."/>
            <person name="Han K."/>
            <person name="Lee J."/>
            <person name="Park M."/>
            <person name="Lee H.A."/>
            <person name="Lee H.Y."/>
            <person name="Lee Y."/>
            <person name="Oh S."/>
            <person name="Lee J.H."/>
            <person name="Choi E."/>
            <person name="Choi E."/>
            <person name="Lee S.E."/>
            <person name="Jeon J."/>
            <person name="Kim H."/>
            <person name="Choi G."/>
            <person name="Song H."/>
            <person name="Lee J."/>
            <person name="Lee S.C."/>
            <person name="Kwon J.K."/>
            <person name="Lee H.Y."/>
            <person name="Koo N."/>
            <person name="Hong Y."/>
            <person name="Kim R.W."/>
            <person name="Kang W.H."/>
            <person name="Huh J.H."/>
            <person name="Kang B.C."/>
            <person name="Yang T.J."/>
            <person name="Lee Y.H."/>
            <person name="Bennetzen J.L."/>
            <person name="Choi D."/>
        </authorList>
    </citation>
    <scope>NUCLEOTIDE SEQUENCE [LARGE SCALE GENOMIC DNA]</scope>
    <source>
        <strain evidence="4">cv. CM334</strain>
    </source>
</reference>
<accession>A0A2G2YK87</accession>
<dbReference type="STRING" id="4072.A0A2G2YK87"/>
<feature type="domain" description="Clp R" evidence="2">
    <location>
        <begin position="133"/>
        <end position="248"/>
    </location>
</feature>
<protein>
    <recommendedName>
        <fullName evidence="2">Clp R domain-containing protein</fullName>
    </recommendedName>
</protein>
<dbReference type="Gramene" id="PHT70166">
    <property type="protein sequence ID" value="PHT70166"/>
    <property type="gene ID" value="T459_25270"/>
</dbReference>
<proteinExistence type="predicted"/>
<sequence>MVSCSSILPKAALKGFSQNSFSPVRSVLMNSASAYSSQPVVTECSSSNKSSYVVAELVRRQSYVHLNLVRRQSGFYCIVEGVVRELVNIPLILRVLRNVQFPNLIFASQDRLQFQRGEVGSWQSYAKGAGSAVQQNFTNEFALVLRHSLSLTRRRGHIKVPPHHVAAIMLRSRVSLFRRTCLKSQPNNYLSYPLHCRGLELSFNVALNRLPTSSGPFLRGQPCLSNALIAALKRAKAHQRRGCIEQQQ</sequence>
<keyword evidence="1" id="KW-0677">Repeat</keyword>
<evidence type="ECO:0000313" key="4">
    <source>
        <dbReference type="Proteomes" id="UP000222542"/>
    </source>
</evidence>
<gene>
    <name evidence="3" type="ORF">T459_25270</name>
</gene>
<dbReference type="PANTHER" id="PTHR43572">
    <property type="entry name" value="CHAPERONE PROTEIN CLPD, CHLOROPLASTIC"/>
    <property type="match status" value="1"/>
</dbReference>
<dbReference type="InterPro" id="IPR036628">
    <property type="entry name" value="Clp_N_dom_sf"/>
</dbReference>
<dbReference type="InterPro" id="IPR004176">
    <property type="entry name" value="Clp_R_N"/>
</dbReference>
<comment type="caution">
    <text evidence="3">The sequence shown here is derived from an EMBL/GenBank/DDBJ whole genome shotgun (WGS) entry which is preliminary data.</text>
</comment>